<evidence type="ECO:0000256" key="5">
    <source>
        <dbReference type="ARBA" id="ARBA00022982"/>
    </source>
</evidence>
<evidence type="ECO:0000256" key="9">
    <source>
        <dbReference type="SAM" id="MobiDB-lite"/>
    </source>
</evidence>
<comment type="subcellular location">
    <subcellularLocation>
        <location evidence="1">Endoplasmic reticulum membrane</location>
        <topology evidence="1">Single-pass membrane protein</topology>
    </subcellularLocation>
</comment>
<evidence type="ECO:0000256" key="11">
    <source>
        <dbReference type="SAM" id="SignalP"/>
    </source>
</evidence>
<keyword evidence="6 10" id="KW-1133">Transmembrane helix</keyword>
<dbReference type="OrthoDB" id="2121326at2759"/>
<dbReference type="CDD" id="cd02961">
    <property type="entry name" value="PDI_a_family"/>
    <property type="match status" value="1"/>
</dbReference>
<evidence type="ECO:0000259" key="12">
    <source>
        <dbReference type="PROSITE" id="PS51352"/>
    </source>
</evidence>
<proteinExistence type="predicted"/>
<feature type="compositionally biased region" description="Low complexity" evidence="9">
    <location>
        <begin position="199"/>
        <end position="222"/>
    </location>
</feature>
<dbReference type="PANTHER" id="PTHR46107">
    <property type="entry name" value="DUMPY: SHORTER THAN WILD-TYPE"/>
    <property type="match status" value="1"/>
</dbReference>
<feature type="region of interest" description="Disordered" evidence="9">
    <location>
        <begin position="199"/>
        <end position="232"/>
    </location>
</feature>
<evidence type="ECO:0000256" key="4">
    <source>
        <dbReference type="ARBA" id="ARBA00022824"/>
    </source>
</evidence>
<keyword evidence="14" id="KW-1185">Reference proteome</keyword>
<keyword evidence="10" id="KW-0812">Transmembrane</keyword>
<evidence type="ECO:0000313" key="14">
    <source>
        <dbReference type="Proteomes" id="UP000193498"/>
    </source>
</evidence>
<keyword evidence="5" id="KW-0249">Electron transport</keyword>
<feature type="compositionally biased region" description="Basic residues" evidence="9">
    <location>
        <begin position="223"/>
        <end position="232"/>
    </location>
</feature>
<dbReference type="InterPro" id="IPR052454">
    <property type="entry name" value="TMX_domain-containing"/>
</dbReference>
<gene>
    <name evidence="13" type="ORF">K493DRAFT_300163</name>
</gene>
<feature type="transmembrane region" description="Helical" evidence="10">
    <location>
        <begin position="172"/>
        <end position="193"/>
    </location>
</feature>
<dbReference type="Gene3D" id="3.40.30.10">
    <property type="entry name" value="Glutaredoxin"/>
    <property type="match status" value="1"/>
</dbReference>
<reference evidence="13 14" key="1">
    <citation type="submission" date="2016-07" db="EMBL/GenBank/DDBJ databases">
        <title>Pervasive Adenine N6-methylation of Active Genes in Fungi.</title>
        <authorList>
            <consortium name="DOE Joint Genome Institute"/>
            <person name="Mondo S.J."/>
            <person name="Dannebaum R.O."/>
            <person name="Kuo R.C."/>
            <person name="Labutti K."/>
            <person name="Haridas S."/>
            <person name="Kuo A."/>
            <person name="Salamov A."/>
            <person name="Ahrendt S.R."/>
            <person name="Lipzen A."/>
            <person name="Sullivan W."/>
            <person name="Andreopoulos W.B."/>
            <person name="Clum A."/>
            <person name="Lindquist E."/>
            <person name="Daum C."/>
            <person name="Ramamoorthy G.K."/>
            <person name="Gryganskyi A."/>
            <person name="Culley D."/>
            <person name="Magnuson J.K."/>
            <person name="James T.Y."/>
            <person name="O'Malley M.A."/>
            <person name="Stajich J.E."/>
            <person name="Spatafora J.W."/>
            <person name="Visel A."/>
            <person name="Grigoriev I.V."/>
        </authorList>
    </citation>
    <scope>NUCLEOTIDE SEQUENCE [LARGE SCALE GENOMIC DNA]</scope>
    <source>
        <strain evidence="13 14">CBS 931.73</strain>
    </source>
</reference>
<dbReference type="Pfam" id="PF00085">
    <property type="entry name" value="Thioredoxin"/>
    <property type="match status" value="1"/>
</dbReference>
<keyword evidence="8" id="KW-0676">Redox-active center</keyword>
<dbReference type="InterPro" id="IPR036249">
    <property type="entry name" value="Thioredoxin-like_sf"/>
</dbReference>
<evidence type="ECO:0000256" key="8">
    <source>
        <dbReference type="ARBA" id="ARBA00023284"/>
    </source>
</evidence>
<evidence type="ECO:0000256" key="3">
    <source>
        <dbReference type="ARBA" id="ARBA00022729"/>
    </source>
</evidence>
<dbReference type="SUPFAM" id="SSF52833">
    <property type="entry name" value="Thioredoxin-like"/>
    <property type="match status" value="1"/>
</dbReference>
<dbReference type="PANTHER" id="PTHR46107:SF3">
    <property type="entry name" value="THIOREDOXIN DOMAIN-CONTAINING PROTEIN"/>
    <property type="match status" value="1"/>
</dbReference>
<protein>
    <submittedName>
        <fullName evidence="13">Thioredoxin-like protein</fullName>
    </submittedName>
</protein>
<evidence type="ECO:0000313" key="13">
    <source>
        <dbReference type="EMBL" id="ORX98004.1"/>
    </source>
</evidence>
<feature type="transmembrane region" description="Helical" evidence="10">
    <location>
        <begin position="139"/>
        <end position="160"/>
    </location>
</feature>
<comment type="caution">
    <text evidence="13">The sequence shown here is derived from an EMBL/GenBank/DDBJ whole genome shotgun (WGS) entry which is preliminary data.</text>
</comment>
<feature type="signal peptide" evidence="11">
    <location>
        <begin position="1"/>
        <end position="26"/>
    </location>
</feature>
<evidence type="ECO:0000256" key="1">
    <source>
        <dbReference type="ARBA" id="ARBA00004389"/>
    </source>
</evidence>
<dbReference type="STRING" id="1314790.A0A1Y1YK82"/>
<name>A0A1Y1YK82_9FUNG</name>
<accession>A0A1Y1YK82</accession>
<dbReference type="AlphaFoldDB" id="A0A1Y1YK82"/>
<keyword evidence="3 11" id="KW-0732">Signal</keyword>
<keyword evidence="10" id="KW-0472">Membrane</keyword>
<feature type="chain" id="PRO_5011005488" evidence="11">
    <location>
        <begin position="27"/>
        <end position="232"/>
    </location>
</feature>
<organism evidence="13 14">
    <name type="scientific">Basidiobolus meristosporus CBS 931.73</name>
    <dbReference type="NCBI Taxonomy" id="1314790"/>
    <lineage>
        <taxon>Eukaryota</taxon>
        <taxon>Fungi</taxon>
        <taxon>Fungi incertae sedis</taxon>
        <taxon>Zoopagomycota</taxon>
        <taxon>Entomophthoromycotina</taxon>
        <taxon>Basidiobolomycetes</taxon>
        <taxon>Basidiobolales</taxon>
        <taxon>Basidiobolaceae</taxon>
        <taxon>Basidiobolus</taxon>
    </lineage>
</organism>
<keyword evidence="4" id="KW-0256">Endoplasmic reticulum</keyword>
<feature type="domain" description="Thioredoxin" evidence="12">
    <location>
        <begin position="9"/>
        <end position="134"/>
    </location>
</feature>
<evidence type="ECO:0000256" key="10">
    <source>
        <dbReference type="SAM" id="Phobius"/>
    </source>
</evidence>
<evidence type="ECO:0000256" key="7">
    <source>
        <dbReference type="ARBA" id="ARBA00023157"/>
    </source>
</evidence>
<dbReference type="InterPro" id="IPR013766">
    <property type="entry name" value="Thioredoxin_domain"/>
</dbReference>
<dbReference type="PROSITE" id="PS51352">
    <property type="entry name" value="THIOREDOXIN_2"/>
    <property type="match status" value="1"/>
</dbReference>
<sequence length="232" mass="25937">MAFRPRLLAFLFAVALLFSALPHAQARDIVKLTDSNFDELVTKDSRWVVDFYADWCGVCRRLEGEFYQLSHQIDEISPAVNLGKVNVDENPSLTLRFFITRLPSVYFIHDGAIRTWNTTLQHEEIFTALNEEKWKDMEIWSGVFSPNGIFGSMFGFIGFLQATIQKIVPGNISPMIVVLVISGITGLVVYRIYKNEPATPAAATKPTKPSSPSGSAPSSPKAPGRRRTKKID</sequence>
<dbReference type="GO" id="GO:0005789">
    <property type="term" value="C:endoplasmic reticulum membrane"/>
    <property type="evidence" value="ECO:0007669"/>
    <property type="project" value="UniProtKB-SubCell"/>
</dbReference>
<dbReference type="EMBL" id="MCFE01000122">
    <property type="protein sequence ID" value="ORX98004.1"/>
    <property type="molecule type" value="Genomic_DNA"/>
</dbReference>
<dbReference type="InParanoid" id="A0A1Y1YK82"/>
<keyword evidence="2" id="KW-0813">Transport</keyword>
<dbReference type="GO" id="GO:0015036">
    <property type="term" value="F:disulfide oxidoreductase activity"/>
    <property type="evidence" value="ECO:0007669"/>
    <property type="project" value="TreeGrafter"/>
</dbReference>
<dbReference type="Proteomes" id="UP000193498">
    <property type="component" value="Unassembled WGS sequence"/>
</dbReference>
<keyword evidence="7" id="KW-1015">Disulfide bond</keyword>
<evidence type="ECO:0000256" key="6">
    <source>
        <dbReference type="ARBA" id="ARBA00022989"/>
    </source>
</evidence>
<evidence type="ECO:0000256" key="2">
    <source>
        <dbReference type="ARBA" id="ARBA00022448"/>
    </source>
</evidence>